<dbReference type="SUPFAM" id="SSF64288">
    <property type="entry name" value="Chorismate lyase-like"/>
    <property type="match status" value="1"/>
</dbReference>
<dbReference type="Pfam" id="PF07702">
    <property type="entry name" value="UTRA"/>
    <property type="match status" value="1"/>
</dbReference>
<accession>A0A7W8A857</accession>
<dbReference type="PANTHER" id="PTHR44846:SF17">
    <property type="entry name" value="GNTR-FAMILY TRANSCRIPTIONAL REGULATOR"/>
    <property type="match status" value="1"/>
</dbReference>
<dbReference type="RefSeq" id="WP_184967600.1">
    <property type="nucleotide sequence ID" value="NZ_JACHIN010000009.1"/>
</dbReference>
<evidence type="ECO:0000256" key="3">
    <source>
        <dbReference type="ARBA" id="ARBA00023163"/>
    </source>
</evidence>
<dbReference type="PANTHER" id="PTHR44846">
    <property type="entry name" value="MANNOSYL-D-GLYCERATE TRANSPORT/METABOLISM SYSTEM REPRESSOR MNGR-RELATED"/>
    <property type="match status" value="1"/>
</dbReference>
<evidence type="ECO:0000313" key="6">
    <source>
        <dbReference type="Proteomes" id="UP000568380"/>
    </source>
</evidence>
<dbReference type="AlphaFoldDB" id="A0A7W8A857"/>
<keyword evidence="3" id="KW-0804">Transcription</keyword>
<dbReference type="GO" id="GO:0045892">
    <property type="term" value="P:negative regulation of DNA-templated transcription"/>
    <property type="evidence" value="ECO:0007669"/>
    <property type="project" value="TreeGrafter"/>
</dbReference>
<dbReference type="SMART" id="SM00866">
    <property type="entry name" value="UTRA"/>
    <property type="match status" value="1"/>
</dbReference>
<evidence type="ECO:0000256" key="1">
    <source>
        <dbReference type="ARBA" id="ARBA00023015"/>
    </source>
</evidence>
<dbReference type="InterPro" id="IPR028978">
    <property type="entry name" value="Chorismate_lyase_/UTRA_dom_sf"/>
</dbReference>
<proteinExistence type="predicted"/>
<dbReference type="SUPFAM" id="SSF46785">
    <property type="entry name" value="Winged helix' DNA-binding domain"/>
    <property type="match status" value="1"/>
</dbReference>
<dbReference type="Gene3D" id="3.40.1410.10">
    <property type="entry name" value="Chorismate lyase-like"/>
    <property type="match status" value="1"/>
</dbReference>
<dbReference type="InterPro" id="IPR036390">
    <property type="entry name" value="WH_DNA-bd_sf"/>
</dbReference>
<keyword evidence="1" id="KW-0805">Transcription regulation</keyword>
<comment type="caution">
    <text evidence="5">The sequence shown here is derived from an EMBL/GenBank/DDBJ whole genome shotgun (WGS) entry which is preliminary data.</text>
</comment>
<dbReference type="EMBL" id="JACHIN010000009">
    <property type="protein sequence ID" value="MBB5080809.1"/>
    <property type="molecule type" value="Genomic_DNA"/>
</dbReference>
<feature type="domain" description="HTH gntR-type" evidence="4">
    <location>
        <begin position="3"/>
        <end position="71"/>
    </location>
</feature>
<evidence type="ECO:0000256" key="2">
    <source>
        <dbReference type="ARBA" id="ARBA00023125"/>
    </source>
</evidence>
<sequence length="254" mass="28000">MSEPLYRKVADDLRKKITAGSLQPGQRLPSQSELEQLFGVSTNTVRLAIAVLANEGLVESRQGLGTYVNARLTFTMVMSNREGLRTASGKDAFTSAVEEQGRQPAQEGFTMEFREASPKVASYLQIPEGSVVVVRLSRRLVDGESWSLQDSFYPLDVAEGTGLMLPVDLERGTIRELANHGHVQVRHRDVVLARMPTPQEVPFFGRRAGVPVVEVIRTAYSAERPIRLTVAIYAGDMTHLAYEINYAGSGHLSQ</sequence>
<dbReference type="PRINTS" id="PR00035">
    <property type="entry name" value="HTHGNTR"/>
</dbReference>
<reference evidence="5 6" key="1">
    <citation type="submission" date="2020-08" db="EMBL/GenBank/DDBJ databases">
        <title>Genomic Encyclopedia of Type Strains, Phase IV (KMG-IV): sequencing the most valuable type-strain genomes for metagenomic binning, comparative biology and taxonomic classification.</title>
        <authorList>
            <person name="Goeker M."/>
        </authorList>
    </citation>
    <scope>NUCLEOTIDE SEQUENCE [LARGE SCALE GENOMIC DNA]</scope>
    <source>
        <strain evidence="5 6">DSM 45385</strain>
    </source>
</reference>
<evidence type="ECO:0000313" key="5">
    <source>
        <dbReference type="EMBL" id="MBB5080809.1"/>
    </source>
</evidence>
<dbReference type="InterPro" id="IPR000524">
    <property type="entry name" value="Tscrpt_reg_HTH_GntR"/>
</dbReference>
<dbReference type="InterPro" id="IPR011663">
    <property type="entry name" value="UTRA"/>
</dbReference>
<dbReference type="PROSITE" id="PS50949">
    <property type="entry name" value="HTH_GNTR"/>
    <property type="match status" value="1"/>
</dbReference>
<dbReference type="InterPro" id="IPR036388">
    <property type="entry name" value="WH-like_DNA-bd_sf"/>
</dbReference>
<gene>
    <name evidence="5" type="ORF">HNR40_006298</name>
</gene>
<dbReference type="Gene3D" id="1.10.10.10">
    <property type="entry name" value="Winged helix-like DNA-binding domain superfamily/Winged helix DNA-binding domain"/>
    <property type="match status" value="1"/>
</dbReference>
<dbReference type="CDD" id="cd07377">
    <property type="entry name" value="WHTH_GntR"/>
    <property type="match status" value="1"/>
</dbReference>
<organism evidence="5 6">
    <name type="scientific">Nonomuraea endophytica</name>
    <dbReference type="NCBI Taxonomy" id="714136"/>
    <lineage>
        <taxon>Bacteria</taxon>
        <taxon>Bacillati</taxon>
        <taxon>Actinomycetota</taxon>
        <taxon>Actinomycetes</taxon>
        <taxon>Streptosporangiales</taxon>
        <taxon>Streptosporangiaceae</taxon>
        <taxon>Nonomuraea</taxon>
    </lineage>
</organism>
<dbReference type="GO" id="GO:0003700">
    <property type="term" value="F:DNA-binding transcription factor activity"/>
    <property type="evidence" value="ECO:0007669"/>
    <property type="project" value="InterPro"/>
</dbReference>
<protein>
    <submittedName>
        <fullName evidence="5">GntR family transcriptional regulator</fullName>
    </submittedName>
</protein>
<dbReference type="InterPro" id="IPR050679">
    <property type="entry name" value="Bact_HTH_transcr_reg"/>
</dbReference>
<dbReference type="SMART" id="SM00345">
    <property type="entry name" value="HTH_GNTR"/>
    <property type="match status" value="1"/>
</dbReference>
<keyword evidence="6" id="KW-1185">Reference proteome</keyword>
<evidence type="ECO:0000259" key="4">
    <source>
        <dbReference type="PROSITE" id="PS50949"/>
    </source>
</evidence>
<dbReference type="GO" id="GO:0003677">
    <property type="term" value="F:DNA binding"/>
    <property type="evidence" value="ECO:0007669"/>
    <property type="project" value="UniProtKB-KW"/>
</dbReference>
<keyword evidence="2" id="KW-0238">DNA-binding</keyword>
<dbReference type="Pfam" id="PF00392">
    <property type="entry name" value="GntR"/>
    <property type="match status" value="1"/>
</dbReference>
<dbReference type="Proteomes" id="UP000568380">
    <property type="component" value="Unassembled WGS sequence"/>
</dbReference>
<name>A0A7W8A857_9ACTN</name>